<evidence type="ECO:0000313" key="2">
    <source>
        <dbReference type="EMBL" id="KAI5071973.1"/>
    </source>
</evidence>
<dbReference type="EMBL" id="JABFUD020000013">
    <property type="protein sequence ID" value="KAI5071973.1"/>
    <property type="molecule type" value="Genomic_DNA"/>
</dbReference>
<organism evidence="2 3">
    <name type="scientific">Adiantum capillus-veneris</name>
    <name type="common">Maidenhair fern</name>
    <dbReference type="NCBI Taxonomy" id="13818"/>
    <lineage>
        <taxon>Eukaryota</taxon>
        <taxon>Viridiplantae</taxon>
        <taxon>Streptophyta</taxon>
        <taxon>Embryophyta</taxon>
        <taxon>Tracheophyta</taxon>
        <taxon>Polypodiopsida</taxon>
        <taxon>Polypodiidae</taxon>
        <taxon>Polypodiales</taxon>
        <taxon>Pteridineae</taxon>
        <taxon>Pteridaceae</taxon>
        <taxon>Vittarioideae</taxon>
        <taxon>Adiantum</taxon>
    </lineage>
</organism>
<dbReference type="Proteomes" id="UP000886520">
    <property type="component" value="Chromosome 13"/>
</dbReference>
<proteinExistence type="predicted"/>
<evidence type="ECO:0000313" key="3">
    <source>
        <dbReference type="Proteomes" id="UP000886520"/>
    </source>
</evidence>
<dbReference type="AlphaFoldDB" id="A0A9D4URD2"/>
<sequence>MWRYFLCRSASYVWMLTVEVASCDPGILSHILRNSTGQQYSSSGVCISMGPWWRHCVHDHGTLVHGRAMWITLHRSMRYAAQHRQSITLCVNTLYQPMYGPKNLMIIPFSFVLHSSNLIFSVFRQGFGQCKGSRHCPNQQDMRPEARPSLLTYACVTHLYPREP</sequence>
<name>A0A9D4URD2_ADICA</name>
<keyword evidence="3" id="KW-1185">Reference proteome</keyword>
<feature type="chain" id="PRO_5038561978" description="Secreted protein" evidence="1">
    <location>
        <begin position="24"/>
        <end position="164"/>
    </location>
</feature>
<evidence type="ECO:0008006" key="4">
    <source>
        <dbReference type="Google" id="ProtNLM"/>
    </source>
</evidence>
<evidence type="ECO:0000256" key="1">
    <source>
        <dbReference type="SAM" id="SignalP"/>
    </source>
</evidence>
<keyword evidence="1" id="KW-0732">Signal</keyword>
<gene>
    <name evidence="2" type="ORF">GOP47_0014224</name>
</gene>
<protein>
    <recommendedName>
        <fullName evidence="4">Secreted protein</fullName>
    </recommendedName>
</protein>
<reference evidence="2" key="1">
    <citation type="submission" date="2021-01" db="EMBL/GenBank/DDBJ databases">
        <title>Adiantum capillus-veneris genome.</title>
        <authorList>
            <person name="Fang Y."/>
            <person name="Liao Q."/>
        </authorList>
    </citation>
    <scope>NUCLEOTIDE SEQUENCE</scope>
    <source>
        <strain evidence="2">H3</strain>
        <tissue evidence="2">Leaf</tissue>
    </source>
</reference>
<comment type="caution">
    <text evidence="2">The sequence shown here is derived from an EMBL/GenBank/DDBJ whole genome shotgun (WGS) entry which is preliminary data.</text>
</comment>
<feature type="signal peptide" evidence="1">
    <location>
        <begin position="1"/>
        <end position="23"/>
    </location>
</feature>
<accession>A0A9D4URD2</accession>